<dbReference type="Proteomes" id="UP000275727">
    <property type="component" value="Chromosome"/>
</dbReference>
<evidence type="ECO:0000313" key="4">
    <source>
        <dbReference type="EMBL" id="BBE33386.1"/>
    </source>
</evidence>
<name>A0AAD1G0C5_SPHMI</name>
<evidence type="ECO:0000256" key="1">
    <source>
        <dbReference type="ARBA" id="ARBA00004275"/>
    </source>
</evidence>
<dbReference type="Pfam" id="PF00378">
    <property type="entry name" value="ECH_1"/>
    <property type="match status" value="1"/>
</dbReference>
<organism evidence="4 6">
    <name type="scientific">Sphingosinicella microcystinivorans</name>
    <dbReference type="NCBI Taxonomy" id="335406"/>
    <lineage>
        <taxon>Bacteria</taxon>
        <taxon>Pseudomonadati</taxon>
        <taxon>Pseudomonadota</taxon>
        <taxon>Alphaproteobacteria</taxon>
        <taxon>Sphingomonadales</taxon>
        <taxon>Sphingosinicellaceae</taxon>
        <taxon>Sphingosinicella</taxon>
    </lineage>
</organism>
<dbReference type="PANTHER" id="PTHR43684">
    <property type="match status" value="1"/>
</dbReference>
<dbReference type="InterPro" id="IPR029045">
    <property type="entry name" value="ClpP/crotonase-like_dom_sf"/>
</dbReference>
<dbReference type="AlphaFoldDB" id="A0AAD1G0C5"/>
<protein>
    <submittedName>
        <fullName evidence="5">2-(1,2-epoxy-1,2-dihydrophenyl)acetyl-CoA isomerase</fullName>
    </submittedName>
    <submittedName>
        <fullName evidence="4">Enoyl-CoA hydratase</fullName>
    </submittedName>
</protein>
<dbReference type="Gene3D" id="3.90.226.10">
    <property type="entry name" value="2-enoyl-CoA Hydratase, Chain A, domain 1"/>
    <property type="match status" value="1"/>
</dbReference>
<dbReference type="PANTHER" id="PTHR43684:SF1">
    <property type="entry name" value="ENOYL-COA DELTA ISOMERASE 2"/>
    <property type="match status" value="1"/>
</dbReference>
<keyword evidence="7" id="KW-1185">Reference proteome</keyword>
<dbReference type="EMBL" id="AP018711">
    <property type="protein sequence ID" value="BBE33386.1"/>
    <property type="molecule type" value="Genomic_DNA"/>
</dbReference>
<accession>A0AAD1G0C5</accession>
<reference evidence="4 6" key="1">
    <citation type="submission" date="2018-06" db="EMBL/GenBank/DDBJ databases">
        <title>Complete Genome Sequence of the Microcystin-Degrading Bacterium Sphingosinicella microcystinivorans Strain B-9.</title>
        <authorList>
            <person name="Jin H."/>
            <person name="Nishizawa T."/>
            <person name="Guo Y."/>
            <person name="Nishizawa A."/>
            <person name="Park H."/>
            <person name="Kato H."/>
            <person name="Tsuji K."/>
            <person name="Harada K."/>
        </authorList>
    </citation>
    <scope>NUCLEOTIDE SEQUENCE [LARGE SCALE GENOMIC DNA]</scope>
    <source>
        <strain evidence="4 6">B9</strain>
    </source>
</reference>
<evidence type="ECO:0000313" key="7">
    <source>
        <dbReference type="Proteomes" id="UP000276029"/>
    </source>
</evidence>
<evidence type="ECO:0000313" key="5">
    <source>
        <dbReference type="EMBL" id="RKS84956.1"/>
    </source>
</evidence>
<sequence length="255" mass="27241">MRSPATISVERIGSVGVVALNRPDRLNAYTPDMGDELVDAFRALSTDTEVGAIVVTGSGRAFCAGADRDFLNGQLSRTGKQIGEEHFIAGFAEELFALHKPTIAAVNGPAVGIGVTMLLPFDFRIAGTRARFGFPFVGLGLMPGMGSTYLLPAIVGPAQAKQILLLGKTIDAHDALDTGLVHEVVDDRALFDHALALGARLAEHDGAVLAGCKRILNHQSVAMLREAVQREREETQRLIENGRRTADHADGRFCS</sequence>
<evidence type="ECO:0000256" key="3">
    <source>
        <dbReference type="ARBA" id="ARBA00023235"/>
    </source>
</evidence>
<dbReference type="SUPFAM" id="SSF52096">
    <property type="entry name" value="ClpP/crotonase"/>
    <property type="match status" value="1"/>
</dbReference>
<dbReference type="RefSeq" id="WP_160119096.1">
    <property type="nucleotide sequence ID" value="NZ_AP018711.1"/>
</dbReference>
<comment type="subcellular location">
    <subcellularLocation>
        <location evidence="1">Peroxisome</location>
    </subcellularLocation>
</comment>
<evidence type="ECO:0000256" key="2">
    <source>
        <dbReference type="ARBA" id="ARBA00023140"/>
    </source>
</evidence>
<evidence type="ECO:0000313" key="6">
    <source>
        <dbReference type="Proteomes" id="UP000275727"/>
    </source>
</evidence>
<dbReference type="KEGG" id="smic:SmB9_10440"/>
<keyword evidence="3 5" id="KW-0413">Isomerase</keyword>
<keyword evidence="2" id="KW-0576">Peroxisome</keyword>
<dbReference type="InterPro" id="IPR001753">
    <property type="entry name" value="Enoyl-CoA_hydra/iso"/>
</dbReference>
<dbReference type="GO" id="GO:0004165">
    <property type="term" value="F:delta(3)-delta(2)-enoyl-CoA isomerase activity"/>
    <property type="evidence" value="ECO:0007669"/>
    <property type="project" value="UniProtKB-ARBA"/>
</dbReference>
<proteinExistence type="predicted"/>
<dbReference type="InterPro" id="IPR051053">
    <property type="entry name" value="ECH/Chromodomain_protein"/>
</dbReference>
<dbReference type="EMBL" id="RBWX01000012">
    <property type="protein sequence ID" value="RKS84956.1"/>
    <property type="molecule type" value="Genomic_DNA"/>
</dbReference>
<dbReference type="CDD" id="cd06558">
    <property type="entry name" value="crotonase-like"/>
    <property type="match status" value="1"/>
</dbReference>
<dbReference type="Proteomes" id="UP000276029">
    <property type="component" value="Unassembled WGS sequence"/>
</dbReference>
<gene>
    <name evidence="5" type="ORF">DFR51_3556</name>
    <name evidence="4" type="ORF">SmB9_10440</name>
</gene>
<reference evidence="5 7" key="2">
    <citation type="submission" date="2018-10" db="EMBL/GenBank/DDBJ databases">
        <title>Genomic Encyclopedia of Type Strains, Phase IV (KMG-IV): sequencing the most valuable type-strain genomes for metagenomic binning, comparative biology and taxonomic classification.</title>
        <authorList>
            <person name="Goeker M."/>
        </authorList>
    </citation>
    <scope>NUCLEOTIDE SEQUENCE [LARGE SCALE GENOMIC DNA]</scope>
    <source>
        <strain evidence="5 7">DSM 19791</strain>
    </source>
</reference>